<dbReference type="Proteomes" id="UP000539642">
    <property type="component" value="Unassembled WGS sequence"/>
</dbReference>
<feature type="domain" description="THIF-type NAD/FAD binding fold" evidence="2">
    <location>
        <begin position="10"/>
        <end position="247"/>
    </location>
</feature>
<accession>A0A840UZS4</accession>
<dbReference type="AlphaFoldDB" id="A0A840UZS4"/>
<dbReference type="GO" id="GO:0061504">
    <property type="term" value="P:cyclic threonylcarbamoyladenosine biosynthetic process"/>
    <property type="evidence" value="ECO:0007669"/>
    <property type="project" value="TreeGrafter"/>
</dbReference>
<evidence type="ECO:0000313" key="3">
    <source>
        <dbReference type="EMBL" id="MBB5348148.1"/>
    </source>
</evidence>
<keyword evidence="4" id="KW-1185">Reference proteome</keyword>
<dbReference type="InterPro" id="IPR000594">
    <property type="entry name" value="ThiF_NAD_FAD-bd"/>
</dbReference>
<dbReference type="GO" id="GO:0008641">
    <property type="term" value="F:ubiquitin-like modifier activating enzyme activity"/>
    <property type="evidence" value="ECO:0007669"/>
    <property type="project" value="InterPro"/>
</dbReference>
<protein>
    <submittedName>
        <fullName evidence="3">tRNA A37 threonylcarbamoyladenosine dehydratase</fullName>
    </submittedName>
</protein>
<feature type="transmembrane region" description="Helical" evidence="1">
    <location>
        <begin position="221"/>
        <end position="242"/>
    </location>
</feature>
<dbReference type="CDD" id="cd00755">
    <property type="entry name" value="YgdL_like"/>
    <property type="match status" value="1"/>
</dbReference>
<proteinExistence type="predicted"/>
<sequence>MERFTRIRCFLGEERFDRLQCRFVTVVGLGAVGGHVVEALARAGIGRLRLVDFDTVQPSNLNRQILALTSTIGRLKTEVARERVLAINPDCRVEALPLFADDRTAEEILAPPPDLLVDAIDSLNPKAQLLTAAYGRGIPVISSMGAALRADPLQIRQADLFDTRKCPLARRLRKKLKKSGVGRGIHCVFSTEDIDFDYQEPEDGVYPEVSPFDQRGRRRRVLGSLPTLTGIFGLIIANQAILQLAEDNPSPEEDPR</sequence>
<dbReference type="SUPFAM" id="SSF69572">
    <property type="entry name" value="Activating enzymes of the ubiquitin-like proteins"/>
    <property type="match status" value="1"/>
</dbReference>
<gene>
    <name evidence="3" type="ORF">HNQ81_001879</name>
</gene>
<name>A0A840UZS4_9BACT</name>
<keyword evidence="1" id="KW-1133">Transmembrane helix</keyword>
<dbReference type="InterPro" id="IPR035985">
    <property type="entry name" value="Ubiquitin-activating_enz"/>
</dbReference>
<evidence type="ECO:0000256" key="1">
    <source>
        <dbReference type="SAM" id="Phobius"/>
    </source>
</evidence>
<dbReference type="EMBL" id="JACHEO010000009">
    <property type="protein sequence ID" value="MBB5348148.1"/>
    <property type="molecule type" value="Genomic_DNA"/>
</dbReference>
<reference evidence="3 4" key="1">
    <citation type="submission" date="2020-08" db="EMBL/GenBank/DDBJ databases">
        <title>Genomic Encyclopedia of Type Strains, Phase IV (KMG-IV): sequencing the most valuable type-strain genomes for metagenomic binning, comparative biology and taxonomic classification.</title>
        <authorList>
            <person name="Goeker M."/>
        </authorList>
    </citation>
    <scope>NUCLEOTIDE SEQUENCE [LARGE SCALE GENOMIC DNA]</scope>
    <source>
        <strain evidence="3 4">DSM 28570</strain>
    </source>
</reference>
<dbReference type="GO" id="GO:0061503">
    <property type="term" value="F:tRNA threonylcarbamoyladenosine dehydratase"/>
    <property type="evidence" value="ECO:0007669"/>
    <property type="project" value="TreeGrafter"/>
</dbReference>
<dbReference type="Gene3D" id="3.40.50.720">
    <property type="entry name" value="NAD(P)-binding Rossmann-like Domain"/>
    <property type="match status" value="1"/>
</dbReference>
<dbReference type="InterPro" id="IPR045886">
    <property type="entry name" value="ThiF/MoeB/HesA"/>
</dbReference>
<organism evidence="3 4">
    <name type="scientific">Desulfoprunum benzoelyticum</name>
    <dbReference type="NCBI Taxonomy" id="1506996"/>
    <lineage>
        <taxon>Bacteria</taxon>
        <taxon>Pseudomonadati</taxon>
        <taxon>Thermodesulfobacteriota</taxon>
        <taxon>Desulfobulbia</taxon>
        <taxon>Desulfobulbales</taxon>
        <taxon>Desulfobulbaceae</taxon>
        <taxon>Desulfoprunum</taxon>
    </lineage>
</organism>
<keyword evidence="1" id="KW-0472">Membrane</keyword>
<dbReference type="PANTHER" id="PTHR43267:SF1">
    <property type="entry name" value="TRNA THREONYLCARBAMOYLADENOSINE DEHYDRATASE"/>
    <property type="match status" value="1"/>
</dbReference>
<dbReference type="RefSeq" id="WP_183350607.1">
    <property type="nucleotide sequence ID" value="NZ_JACHEO010000009.1"/>
</dbReference>
<comment type="caution">
    <text evidence="3">The sequence shown here is derived from an EMBL/GenBank/DDBJ whole genome shotgun (WGS) entry which is preliminary data.</text>
</comment>
<dbReference type="PANTHER" id="PTHR43267">
    <property type="entry name" value="TRNA THREONYLCARBAMOYLADENOSINE DEHYDRATASE"/>
    <property type="match status" value="1"/>
</dbReference>
<dbReference type="Pfam" id="PF00899">
    <property type="entry name" value="ThiF"/>
    <property type="match status" value="1"/>
</dbReference>
<evidence type="ECO:0000259" key="2">
    <source>
        <dbReference type="Pfam" id="PF00899"/>
    </source>
</evidence>
<keyword evidence="1" id="KW-0812">Transmembrane</keyword>
<evidence type="ECO:0000313" key="4">
    <source>
        <dbReference type="Proteomes" id="UP000539642"/>
    </source>
</evidence>